<dbReference type="EMBL" id="BARS01040536">
    <property type="protein sequence ID" value="GAG36775.1"/>
    <property type="molecule type" value="Genomic_DNA"/>
</dbReference>
<name>X0X186_9ZZZZ</name>
<protein>
    <recommendedName>
        <fullName evidence="2">DNA-directed RNA polymerase</fullName>
    </recommendedName>
</protein>
<evidence type="ECO:0008006" key="2">
    <source>
        <dbReference type="Google" id="ProtNLM"/>
    </source>
</evidence>
<accession>X0X186</accession>
<organism evidence="1">
    <name type="scientific">marine sediment metagenome</name>
    <dbReference type="NCBI Taxonomy" id="412755"/>
    <lineage>
        <taxon>unclassified sequences</taxon>
        <taxon>metagenomes</taxon>
        <taxon>ecological metagenomes</taxon>
    </lineage>
</organism>
<evidence type="ECO:0000313" key="1">
    <source>
        <dbReference type="EMBL" id="GAG36775.1"/>
    </source>
</evidence>
<dbReference type="AlphaFoldDB" id="X0X186"/>
<proteinExistence type="predicted"/>
<feature type="non-terminal residue" evidence="1">
    <location>
        <position position="177"/>
    </location>
</feature>
<comment type="caution">
    <text evidence="1">The sequence shown here is derived from an EMBL/GenBank/DDBJ whole genome shotgun (WGS) entry which is preliminary data.</text>
</comment>
<dbReference type="SUPFAM" id="SSF64484">
    <property type="entry name" value="beta and beta-prime subunits of DNA dependent RNA-polymerase"/>
    <property type="match status" value="1"/>
</dbReference>
<gene>
    <name evidence="1" type="ORF">S01H1_61773</name>
</gene>
<dbReference type="Gene3D" id="3.90.1100.10">
    <property type="match status" value="1"/>
</dbReference>
<reference evidence="1" key="1">
    <citation type="journal article" date="2014" name="Front. Microbiol.">
        <title>High frequency of phylogenetically diverse reductive dehalogenase-homologous genes in deep subseafloor sedimentary metagenomes.</title>
        <authorList>
            <person name="Kawai M."/>
            <person name="Futagami T."/>
            <person name="Toyoda A."/>
            <person name="Takaki Y."/>
            <person name="Nishi S."/>
            <person name="Hori S."/>
            <person name="Arai W."/>
            <person name="Tsubouchi T."/>
            <person name="Morono Y."/>
            <person name="Uchiyama I."/>
            <person name="Ito T."/>
            <person name="Fujiyama A."/>
            <person name="Inagaki F."/>
            <person name="Takami H."/>
        </authorList>
    </citation>
    <scope>NUCLEOTIDE SEQUENCE</scope>
    <source>
        <strain evidence="1">Expedition CK06-06</strain>
    </source>
</reference>
<sequence>MLNNLENIYRKRTDYSKIIGTFPMPDILAIQKKSYAEFLQMELLPDERKDFGLQAAFKDIFPVSDFKETTELDFINYSIGNWECKCGRLKGVENSRHRCNNCETLLPPEAELTEKEICPFCSAVKKIDMPICEHCGDNVKLKMKYMPNECIQKGYTYSVPLRIKIRLISWEKDPETK</sequence>